<feature type="domain" description="Metallo-beta-lactamase" evidence="1">
    <location>
        <begin position="105"/>
        <end position="316"/>
    </location>
</feature>
<dbReference type="GO" id="GO:0070292">
    <property type="term" value="P:N-acylphosphatidylethanolamine metabolic process"/>
    <property type="evidence" value="ECO:0007669"/>
    <property type="project" value="TreeGrafter"/>
</dbReference>
<evidence type="ECO:0000313" key="2">
    <source>
        <dbReference type="EMBL" id="CAG9286809.1"/>
    </source>
</evidence>
<dbReference type="InterPro" id="IPR001279">
    <property type="entry name" value="Metallo-B-lactamas"/>
</dbReference>
<proteinExistence type="predicted"/>
<dbReference type="AlphaFoldDB" id="A0A8J9X4A5"/>
<protein>
    <recommendedName>
        <fullName evidence="1">Metallo-beta-lactamase domain-containing protein</fullName>
    </recommendedName>
</protein>
<reference evidence="2" key="1">
    <citation type="submission" date="2022-02" db="EMBL/GenBank/DDBJ databases">
        <authorList>
            <person name="Giguere J D."/>
        </authorList>
    </citation>
    <scope>NUCLEOTIDE SEQUENCE</scope>
    <source>
        <strain evidence="2">CCAP 1055/1</strain>
    </source>
</reference>
<dbReference type="EMBL" id="OU594964">
    <property type="protein sequence ID" value="CAG9286809.1"/>
    <property type="molecule type" value="Genomic_DNA"/>
</dbReference>
<dbReference type="GO" id="GO:0070291">
    <property type="term" value="P:N-acylethanolamine metabolic process"/>
    <property type="evidence" value="ECO:0007669"/>
    <property type="project" value="TreeGrafter"/>
</dbReference>
<accession>A0A8J9X4A5</accession>
<dbReference type="SUPFAM" id="SSF56281">
    <property type="entry name" value="Metallo-hydrolase/oxidoreductase"/>
    <property type="match status" value="1"/>
</dbReference>
<gene>
    <name evidence="2" type="ORF">PTTT1_LOCUS33521</name>
</gene>
<dbReference type="PANTHER" id="PTHR15032:SF4">
    <property type="entry name" value="N-ACYL-PHOSPHATIDYLETHANOLAMINE-HYDROLYZING PHOSPHOLIPASE D"/>
    <property type="match status" value="1"/>
</dbReference>
<dbReference type="InterPro" id="IPR036866">
    <property type="entry name" value="RibonucZ/Hydroxyglut_hydro"/>
</dbReference>
<dbReference type="Pfam" id="PF12706">
    <property type="entry name" value="Lactamase_B_2"/>
    <property type="match status" value="1"/>
</dbReference>
<organism evidence="2">
    <name type="scientific">Phaeodactylum tricornutum</name>
    <name type="common">Diatom</name>
    <dbReference type="NCBI Taxonomy" id="2850"/>
    <lineage>
        <taxon>Eukaryota</taxon>
        <taxon>Sar</taxon>
        <taxon>Stramenopiles</taxon>
        <taxon>Ochrophyta</taxon>
        <taxon>Bacillariophyta</taxon>
        <taxon>Bacillariophyceae</taxon>
        <taxon>Bacillariophycidae</taxon>
        <taxon>Naviculales</taxon>
        <taxon>Phaeodactylaceae</taxon>
        <taxon>Phaeodactylum</taxon>
    </lineage>
</organism>
<evidence type="ECO:0000259" key="1">
    <source>
        <dbReference type="Pfam" id="PF12706"/>
    </source>
</evidence>
<dbReference type="GO" id="GO:0070290">
    <property type="term" value="F:N-acylphosphatidylethanolamine-specific phospholipase D activity"/>
    <property type="evidence" value="ECO:0007669"/>
    <property type="project" value="TreeGrafter"/>
</dbReference>
<sequence length="361" mass="41103">MSSNGTAASAVDANTSPSTMLLHDRIAARVQERNSWSTWRKHSVTAVLKFLTTHGSSLPRLPLQSQLDEDFPVLNMEWPALQSPEPLQVTWLGHASCLIQAQGLNILTDPVFSERCSAVQWAGPKRYRPTPCNIRELLKHVRLDTVLLSHNHYDHLDYNTMQDLANLSEFSLTFVVPLGLKQWFESNVSGIDRHEIYELDWHEPCTIVTNSGKKLEVTPVPMQHWTSRHGWDRDQTLWCGYSLVCEDTTKVLFPGDTGWFEGLWEIGERYGPFDVAMIPIGAYEPRSFMKPQHTDPEEAVLMMEAVRARKGLPIHWGTFQLTSEHYLEPRVKLVEAMEKSTLSTETFAPWLIGETVVCPTH</sequence>
<dbReference type="PANTHER" id="PTHR15032">
    <property type="entry name" value="N-ACYL-PHOSPHATIDYLETHANOLAMINE-HYDROLYZING PHOSPHOLIPASE D"/>
    <property type="match status" value="1"/>
</dbReference>
<dbReference type="GO" id="GO:0005737">
    <property type="term" value="C:cytoplasm"/>
    <property type="evidence" value="ECO:0007669"/>
    <property type="project" value="TreeGrafter"/>
</dbReference>
<dbReference type="Gene3D" id="3.60.15.10">
    <property type="entry name" value="Ribonuclease Z/Hydroxyacylglutathione hydrolase-like"/>
    <property type="match status" value="1"/>
</dbReference>
<dbReference type="Proteomes" id="UP000836788">
    <property type="component" value="Chromosome 23"/>
</dbReference>
<name>A0A8J9X4A5_PHATR</name>